<keyword evidence="2" id="KW-0808">Transferase</keyword>
<evidence type="ECO:0000259" key="1">
    <source>
        <dbReference type="PROSITE" id="PS51186"/>
    </source>
</evidence>
<accession>A0A4Y5YEC3</accession>
<dbReference type="SUPFAM" id="SSF55729">
    <property type="entry name" value="Acyl-CoA N-acyltransferases (Nat)"/>
    <property type="match status" value="1"/>
</dbReference>
<dbReference type="RefSeq" id="WP_140233963.1">
    <property type="nucleotide sequence ID" value="NZ_CP041036.1"/>
</dbReference>
<dbReference type="Gene3D" id="3.40.630.30">
    <property type="match status" value="1"/>
</dbReference>
<evidence type="ECO:0000313" key="2">
    <source>
        <dbReference type="EMBL" id="QDE30938.1"/>
    </source>
</evidence>
<dbReference type="CDD" id="cd04301">
    <property type="entry name" value="NAT_SF"/>
    <property type="match status" value="1"/>
</dbReference>
<dbReference type="Pfam" id="PF00583">
    <property type="entry name" value="Acetyltransf_1"/>
    <property type="match status" value="1"/>
</dbReference>
<keyword evidence="3" id="KW-1185">Reference proteome</keyword>
<dbReference type="InterPro" id="IPR016181">
    <property type="entry name" value="Acyl_CoA_acyltransferase"/>
</dbReference>
<evidence type="ECO:0000313" key="3">
    <source>
        <dbReference type="Proteomes" id="UP000319809"/>
    </source>
</evidence>
<dbReference type="AlphaFoldDB" id="A0A4Y5YEC3"/>
<dbReference type="PROSITE" id="PS51186">
    <property type="entry name" value="GNAT"/>
    <property type="match status" value="1"/>
</dbReference>
<organism evidence="2 3">
    <name type="scientific">Shewanella polaris</name>
    <dbReference type="NCBI Taxonomy" id="2588449"/>
    <lineage>
        <taxon>Bacteria</taxon>
        <taxon>Pseudomonadati</taxon>
        <taxon>Pseudomonadota</taxon>
        <taxon>Gammaproteobacteria</taxon>
        <taxon>Alteromonadales</taxon>
        <taxon>Shewanellaceae</taxon>
        <taxon>Shewanella</taxon>
    </lineage>
</organism>
<sequence>MTDISIFNLEMTDRSQLKPKHDANGLTVVEAKIKQYQFNRFLYQFVGAAWEWTDKLALSDSQWQEYSEADNLHLFVAYKDGAPAGYFELQQQDEDNVEIMYFGLGEHFIGKGFGGYLLTQAIEQAWSLPNTRRVWVHTCSLDHPSALQNYQDRGFSLFRTDIESTTNKTLAD</sequence>
<dbReference type="GO" id="GO:0016747">
    <property type="term" value="F:acyltransferase activity, transferring groups other than amino-acyl groups"/>
    <property type="evidence" value="ECO:0007669"/>
    <property type="project" value="InterPro"/>
</dbReference>
<protein>
    <submittedName>
        <fullName evidence="2">GNAT family N-acetyltransferase</fullName>
    </submittedName>
</protein>
<dbReference type="InterPro" id="IPR000182">
    <property type="entry name" value="GNAT_dom"/>
</dbReference>
<gene>
    <name evidence="2" type="ORF">FH971_08135</name>
</gene>
<proteinExistence type="predicted"/>
<feature type="domain" description="N-acetyltransferase" evidence="1">
    <location>
        <begin position="26"/>
        <end position="171"/>
    </location>
</feature>
<reference evidence="2 3" key="1">
    <citation type="submission" date="2019-06" db="EMBL/GenBank/DDBJ databases">
        <title>The genome of Shewanella sp. SM1901.</title>
        <authorList>
            <person name="Cha Q."/>
        </authorList>
    </citation>
    <scope>NUCLEOTIDE SEQUENCE [LARGE SCALE GENOMIC DNA]</scope>
    <source>
        <strain evidence="2 3">SM1901</strain>
    </source>
</reference>
<dbReference type="Proteomes" id="UP000319809">
    <property type="component" value="Chromosome"/>
</dbReference>
<dbReference type="KEGG" id="spol:FH971_08135"/>
<dbReference type="EMBL" id="CP041036">
    <property type="protein sequence ID" value="QDE30938.1"/>
    <property type="molecule type" value="Genomic_DNA"/>
</dbReference>
<name>A0A4Y5YEC3_9GAMM</name>